<evidence type="ECO:0000256" key="2">
    <source>
        <dbReference type="ARBA" id="ARBA00022963"/>
    </source>
</evidence>
<accession>A0A7H1BCS4</accession>
<keyword evidence="7" id="KW-1185">Reference proteome</keyword>
<keyword evidence="5" id="KW-0732">Signal</keyword>
<name>A0A7H1BCS4_9ACTN</name>
<reference evidence="6 7" key="1">
    <citation type="submission" date="2020-09" db="EMBL/GenBank/DDBJ databases">
        <title>A novel species.</title>
        <authorList>
            <person name="Gao J."/>
        </authorList>
    </citation>
    <scope>NUCLEOTIDE SEQUENCE [LARGE SCALE GENOMIC DNA]</scope>
    <source>
        <strain evidence="6 7">CRXT-Y-14</strain>
    </source>
</reference>
<evidence type="ECO:0000313" key="7">
    <source>
        <dbReference type="Proteomes" id="UP000516428"/>
    </source>
</evidence>
<feature type="chain" id="PRO_5028892219" evidence="5">
    <location>
        <begin position="30"/>
        <end position="412"/>
    </location>
</feature>
<protein>
    <submittedName>
        <fullName evidence="6">Alpha/beta hydrolase</fullName>
    </submittedName>
</protein>
<keyword evidence="1 6" id="KW-0378">Hydrolase</keyword>
<dbReference type="Pfam" id="PF03403">
    <property type="entry name" value="PAF-AH_p_II"/>
    <property type="match status" value="2"/>
</dbReference>
<dbReference type="PROSITE" id="PS51318">
    <property type="entry name" value="TAT"/>
    <property type="match status" value="1"/>
</dbReference>
<gene>
    <name evidence="6" type="ORF">IAG42_25055</name>
</gene>
<dbReference type="RefSeq" id="WP_188339211.1">
    <property type="nucleotide sequence ID" value="NZ_CP061281.1"/>
</dbReference>
<dbReference type="SUPFAM" id="SSF53474">
    <property type="entry name" value="alpha/beta-Hydrolases"/>
    <property type="match status" value="1"/>
</dbReference>
<dbReference type="KEGG" id="sxn:IAG42_25055"/>
<dbReference type="PANTHER" id="PTHR10272">
    <property type="entry name" value="PLATELET-ACTIVATING FACTOR ACETYLHYDROLASE"/>
    <property type="match status" value="1"/>
</dbReference>
<proteinExistence type="predicted"/>
<feature type="signal peptide" evidence="5">
    <location>
        <begin position="1"/>
        <end position="29"/>
    </location>
</feature>
<sequence>MTISSRRSAVTVALALALSVPLLPAAATAAASPSPSLGAHVSAPTSDAAVQSPSPSPDAAVPELPVPGGAHPVGRRTLHLVDRSRQDLWVPKARGRELMVSLSYPARAARGAAAPYMTVEEARLLLAARGLGDLVRAETVAGIRTHAYRSAAPAPGRYPLVLLSPGFSMPRTTLTSLADELASRGYVVATVDHAYESVATEYPGHRILPCAACEPVDNDPVARAAAVRNRAADLSFVLDELADPHRAGAVSRMIDFRRVGAAGHSIGGASAAATMAADDRVRAGVNLDGDFYLPEPGAGLGRRPFLMMGTADTHAPGSPGTDWPAAWSRLDGWKRWLTVTGSGHYTFTDLPYVAEQLGLPDPSVPLSGTRSRQITSAYVAAFFDLHLRGVSAPLLDGPTAANPEVVFRHPAA</sequence>
<dbReference type="GO" id="GO:0016042">
    <property type="term" value="P:lipid catabolic process"/>
    <property type="evidence" value="ECO:0007669"/>
    <property type="project" value="UniProtKB-KW"/>
</dbReference>
<dbReference type="Gene3D" id="3.40.50.1820">
    <property type="entry name" value="alpha/beta hydrolase"/>
    <property type="match status" value="1"/>
</dbReference>
<evidence type="ECO:0000256" key="3">
    <source>
        <dbReference type="ARBA" id="ARBA00023098"/>
    </source>
</evidence>
<dbReference type="GO" id="GO:0003847">
    <property type="term" value="F:1-alkyl-2-acetylglycerophosphocholine esterase activity"/>
    <property type="evidence" value="ECO:0007669"/>
    <property type="project" value="TreeGrafter"/>
</dbReference>
<dbReference type="InterPro" id="IPR029058">
    <property type="entry name" value="AB_hydrolase_fold"/>
</dbReference>
<keyword evidence="2" id="KW-0442">Lipid degradation</keyword>
<keyword evidence="3" id="KW-0443">Lipid metabolism</keyword>
<feature type="compositionally biased region" description="Polar residues" evidence="4">
    <location>
        <begin position="43"/>
        <end position="53"/>
    </location>
</feature>
<dbReference type="InterPro" id="IPR006311">
    <property type="entry name" value="TAT_signal"/>
</dbReference>
<evidence type="ECO:0000313" key="6">
    <source>
        <dbReference type="EMBL" id="QNS06529.1"/>
    </source>
</evidence>
<evidence type="ECO:0000256" key="1">
    <source>
        <dbReference type="ARBA" id="ARBA00022801"/>
    </source>
</evidence>
<dbReference type="PANTHER" id="PTHR10272:SF0">
    <property type="entry name" value="PLATELET-ACTIVATING FACTOR ACETYLHYDROLASE"/>
    <property type="match status" value="1"/>
</dbReference>
<dbReference type="AlphaFoldDB" id="A0A7H1BCS4"/>
<feature type="region of interest" description="Disordered" evidence="4">
    <location>
        <begin position="33"/>
        <end position="73"/>
    </location>
</feature>
<evidence type="ECO:0000256" key="5">
    <source>
        <dbReference type="SAM" id="SignalP"/>
    </source>
</evidence>
<dbReference type="EMBL" id="CP061281">
    <property type="protein sequence ID" value="QNS06529.1"/>
    <property type="molecule type" value="Genomic_DNA"/>
</dbReference>
<organism evidence="6 7">
    <name type="scientific">Streptomyces xanthii</name>
    <dbReference type="NCBI Taxonomy" id="2768069"/>
    <lineage>
        <taxon>Bacteria</taxon>
        <taxon>Bacillati</taxon>
        <taxon>Actinomycetota</taxon>
        <taxon>Actinomycetes</taxon>
        <taxon>Kitasatosporales</taxon>
        <taxon>Streptomycetaceae</taxon>
        <taxon>Streptomyces</taxon>
    </lineage>
</organism>
<evidence type="ECO:0000256" key="4">
    <source>
        <dbReference type="SAM" id="MobiDB-lite"/>
    </source>
</evidence>
<dbReference type="Proteomes" id="UP000516428">
    <property type="component" value="Chromosome"/>
</dbReference>